<dbReference type="RefSeq" id="WP_213412884.1">
    <property type="nucleotide sequence ID" value="NZ_BOVK01000040.1"/>
</dbReference>
<evidence type="ECO:0000313" key="1">
    <source>
        <dbReference type="EMBL" id="GIQ70106.1"/>
    </source>
</evidence>
<dbReference type="AlphaFoldDB" id="A0A8J4H5K2"/>
<name>A0A8J4H5K2_9BACL</name>
<protein>
    <recommendedName>
        <fullName evidence="3">Butirosin biosynthesis protein H-like</fullName>
    </recommendedName>
</protein>
<accession>A0A8J4H5K2</accession>
<gene>
    <name evidence="1" type="ORF">XYCOK13_29300</name>
</gene>
<evidence type="ECO:0008006" key="3">
    <source>
        <dbReference type="Google" id="ProtNLM"/>
    </source>
</evidence>
<dbReference type="Proteomes" id="UP000677918">
    <property type="component" value="Unassembled WGS sequence"/>
</dbReference>
<evidence type="ECO:0000313" key="2">
    <source>
        <dbReference type="Proteomes" id="UP000677918"/>
    </source>
</evidence>
<proteinExistence type="predicted"/>
<dbReference type="EMBL" id="BOVK01000040">
    <property type="protein sequence ID" value="GIQ70106.1"/>
    <property type="molecule type" value="Genomic_DNA"/>
</dbReference>
<reference evidence="1" key="1">
    <citation type="submission" date="2021-04" db="EMBL/GenBank/DDBJ databases">
        <title>Draft genome sequence of Xylanibacillus composti strain K13.</title>
        <authorList>
            <person name="Uke A."/>
            <person name="Chhe C."/>
            <person name="Baramee S."/>
            <person name="Kosugi A."/>
        </authorList>
    </citation>
    <scope>NUCLEOTIDE SEQUENCE</scope>
    <source>
        <strain evidence="1">K13</strain>
    </source>
</reference>
<organism evidence="1 2">
    <name type="scientific">Xylanibacillus composti</name>
    <dbReference type="NCBI Taxonomy" id="1572762"/>
    <lineage>
        <taxon>Bacteria</taxon>
        <taxon>Bacillati</taxon>
        <taxon>Bacillota</taxon>
        <taxon>Bacilli</taxon>
        <taxon>Bacillales</taxon>
        <taxon>Paenibacillaceae</taxon>
        <taxon>Xylanibacillus</taxon>
    </lineage>
</organism>
<keyword evidence="2" id="KW-1185">Reference proteome</keyword>
<sequence length="361" mass="42714">MTNAKVLPLAEPRIYSYSSHATALSIMSIDEDYLPWFYSNYIQLCGLKDYSVTVDLPLDFYMGPRKDSNYYVNTNWLTFLSTERQLVESTCGDIIQYVRACIDHNHYVALYLDEFYMEDRWAYNSRKWDHENLVFGYDLERQIFHIIGFKGTNRKFEASEISFDVFKEAYAHCDDQNQNNWRSQILLIHKVPKEIGPFKGKYDFDLDLVIHTIEEFLESKDAAKKFSMFQNRLEHLVYGIEVYDSIKTNLPDFWFDFRPMHVLVEHKSCMVERIQYLKDNGYLAEEEYTYLHEAYSNMVRTCMVMRSTQLRYIASKDREKDSHLLDKIITELDQLAALEKEVLERMLVALKQSQGKAAVSN</sequence>
<comment type="caution">
    <text evidence="1">The sequence shown here is derived from an EMBL/GenBank/DDBJ whole genome shotgun (WGS) entry which is preliminary data.</text>
</comment>